<accession>A0ABN9PT16</accession>
<feature type="domain" description="Deacetylase sirtuin-type" evidence="4">
    <location>
        <begin position="1"/>
        <end position="272"/>
    </location>
</feature>
<dbReference type="SUPFAM" id="SSF52467">
    <property type="entry name" value="DHS-like NAD/FAD-binding domain"/>
    <property type="match status" value="1"/>
</dbReference>
<feature type="binding site" evidence="3">
    <location>
        <position position="114"/>
    </location>
    <ligand>
        <name>Zn(2+)</name>
        <dbReference type="ChEBI" id="CHEBI:29105"/>
    </ligand>
</feature>
<dbReference type="Gene3D" id="3.40.50.1220">
    <property type="entry name" value="TPP-binding domain"/>
    <property type="match status" value="1"/>
</dbReference>
<gene>
    <name evidence="5" type="ORF">PCOR1329_LOCUS5725</name>
</gene>
<evidence type="ECO:0000259" key="4">
    <source>
        <dbReference type="PROSITE" id="PS50305"/>
    </source>
</evidence>
<organism evidence="5 6">
    <name type="scientific">Prorocentrum cordatum</name>
    <dbReference type="NCBI Taxonomy" id="2364126"/>
    <lineage>
        <taxon>Eukaryota</taxon>
        <taxon>Sar</taxon>
        <taxon>Alveolata</taxon>
        <taxon>Dinophyceae</taxon>
        <taxon>Prorocentrales</taxon>
        <taxon>Prorocentraceae</taxon>
        <taxon>Prorocentrum</taxon>
    </lineage>
</organism>
<keyword evidence="3" id="KW-0862">Zinc</keyword>
<dbReference type="Pfam" id="PF02146">
    <property type="entry name" value="SIR2"/>
    <property type="match status" value="1"/>
</dbReference>
<evidence type="ECO:0000256" key="3">
    <source>
        <dbReference type="PROSITE-ProRule" id="PRU00236"/>
    </source>
</evidence>
<sequence>MGVDSGMPDFRGSTGLWKDRSLALTYEEMSDDRWFSEDPLFAWGVNYTQMMMYRNTRPHAGYDVLLRWAEWLQKPYMVFTSNIDSHFEKAGFPEDKVVACHGDMHHLQCVDRQCRSGEPSGDGDVWSADCIPDGLDEEVDKDALRFRSESALDLPAFHCPRCGKLSRPNVWFCHDRNYQARKSASARRDAFNDWLASLAETKKKLVVVECGGGMAIPTVRVESEDAVENSGPGSLLLRLNPTDCKVPAERGVGIPLGGREGLLRIDAALKTRVRHRCSPQPPGHEA</sequence>
<feature type="non-terminal residue" evidence="5">
    <location>
        <position position="286"/>
    </location>
</feature>
<evidence type="ECO:0000256" key="2">
    <source>
        <dbReference type="ARBA" id="ARBA00023027"/>
    </source>
</evidence>
<protein>
    <recommendedName>
        <fullName evidence="4">Deacetylase sirtuin-type domain-containing protein</fullName>
    </recommendedName>
</protein>
<keyword evidence="2" id="KW-0520">NAD</keyword>
<keyword evidence="3" id="KW-0479">Metal-binding</keyword>
<reference evidence="5" key="1">
    <citation type="submission" date="2023-10" db="EMBL/GenBank/DDBJ databases">
        <authorList>
            <person name="Chen Y."/>
            <person name="Shah S."/>
            <person name="Dougan E. K."/>
            <person name="Thang M."/>
            <person name="Chan C."/>
        </authorList>
    </citation>
    <scope>NUCLEOTIDE SEQUENCE [LARGE SCALE GENOMIC DNA]</scope>
</reference>
<comment type="caution">
    <text evidence="5">The sequence shown here is derived from an EMBL/GenBank/DDBJ whole genome shotgun (WGS) entry which is preliminary data.</text>
</comment>
<proteinExistence type="predicted"/>
<evidence type="ECO:0000313" key="5">
    <source>
        <dbReference type="EMBL" id="CAK0796317.1"/>
    </source>
</evidence>
<feature type="binding site" evidence="3">
    <location>
        <position position="159"/>
    </location>
    <ligand>
        <name>Zn(2+)</name>
        <dbReference type="ChEBI" id="CHEBI:29105"/>
    </ligand>
</feature>
<keyword evidence="6" id="KW-1185">Reference proteome</keyword>
<evidence type="ECO:0000256" key="1">
    <source>
        <dbReference type="ARBA" id="ARBA00022679"/>
    </source>
</evidence>
<dbReference type="PANTHER" id="PTHR11085">
    <property type="entry name" value="NAD-DEPENDENT PROTEIN DEACYLASE SIRTUIN-5, MITOCHONDRIAL-RELATED"/>
    <property type="match status" value="1"/>
</dbReference>
<evidence type="ECO:0000313" key="6">
    <source>
        <dbReference type="Proteomes" id="UP001189429"/>
    </source>
</evidence>
<name>A0ABN9PT16_9DINO</name>
<dbReference type="InterPro" id="IPR050134">
    <property type="entry name" value="NAD-dep_sirtuin_deacylases"/>
</dbReference>
<dbReference type="InterPro" id="IPR026590">
    <property type="entry name" value="Ssirtuin_cat_dom"/>
</dbReference>
<dbReference type="PANTHER" id="PTHR11085:SF4">
    <property type="entry name" value="NAD-DEPENDENT PROTEIN DEACYLASE"/>
    <property type="match status" value="1"/>
</dbReference>
<dbReference type="InterPro" id="IPR029035">
    <property type="entry name" value="DHS-like_NAD/FAD-binding_dom"/>
</dbReference>
<dbReference type="EMBL" id="CAUYUJ010001515">
    <property type="protein sequence ID" value="CAK0796317.1"/>
    <property type="molecule type" value="Genomic_DNA"/>
</dbReference>
<dbReference type="InterPro" id="IPR003000">
    <property type="entry name" value="Sirtuin"/>
</dbReference>
<feature type="binding site" evidence="3">
    <location>
        <position position="109"/>
    </location>
    <ligand>
        <name>Zn(2+)</name>
        <dbReference type="ChEBI" id="CHEBI:29105"/>
    </ligand>
</feature>
<dbReference type="Proteomes" id="UP001189429">
    <property type="component" value="Unassembled WGS sequence"/>
</dbReference>
<feature type="binding site" evidence="3">
    <location>
        <position position="162"/>
    </location>
    <ligand>
        <name>Zn(2+)</name>
        <dbReference type="ChEBI" id="CHEBI:29105"/>
    </ligand>
</feature>
<keyword evidence="1" id="KW-0808">Transferase</keyword>
<feature type="active site" description="Proton acceptor" evidence="3">
    <location>
        <position position="101"/>
    </location>
</feature>
<dbReference type="PROSITE" id="PS50305">
    <property type="entry name" value="SIRTUIN"/>
    <property type="match status" value="1"/>
</dbReference>